<protein>
    <submittedName>
        <fullName evidence="9">ABC transporter permease</fullName>
    </submittedName>
</protein>
<accession>A0A515EQ63</accession>
<keyword evidence="6 7" id="KW-0472">Membrane</keyword>
<dbReference type="GO" id="GO:0005886">
    <property type="term" value="C:plasma membrane"/>
    <property type="evidence" value="ECO:0007669"/>
    <property type="project" value="UniProtKB-SubCell"/>
</dbReference>
<dbReference type="Pfam" id="PF12911">
    <property type="entry name" value="OppC_N"/>
    <property type="match status" value="1"/>
</dbReference>
<keyword evidence="10" id="KW-1185">Reference proteome</keyword>
<keyword evidence="4 7" id="KW-0812">Transmembrane</keyword>
<dbReference type="EMBL" id="CP036282">
    <property type="protein sequence ID" value="QDL54770.1"/>
    <property type="molecule type" value="Genomic_DNA"/>
</dbReference>
<dbReference type="PANTHER" id="PTHR43386:SF25">
    <property type="entry name" value="PEPTIDE ABC TRANSPORTER PERMEASE PROTEIN"/>
    <property type="match status" value="1"/>
</dbReference>
<evidence type="ECO:0000256" key="6">
    <source>
        <dbReference type="ARBA" id="ARBA00023136"/>
    </source>
</evidence>
<dbReference type="InterPro" id="IPR035906">
    <property type="entry name" value="MetI-like_sf"/>
</dbReference>
<feature type="transmembrane region" description="Helical" evidence="7">
    <location>
        <begin position="211"/>
        <end position="237"/>
    </location>
</feature>
<dbReference type="KEGG" id="rhg:EXZ61_11640"/>
<feature type="domain" description="ABC transmembrane type-1" evidence="8">
    <location>
        <begin position="91"/>
        <end position="280"/>
    </location>
</feature>
<evidence type="ECO:0000256" key="1">
    <source>
        <dbReference type="ARBA" id="ARBA00004651"/>
    </source>
</evidence>
<evidence type="ECO:0000313" key="9">
    <source>
        <dbReference type="EMBL" id="QDL54770.1"/>
    </source>
</evidence>
<dbReference type="Proteomes" id="UP000317365">
    <property type="component" value="Chromosome"/>
</dbReference>
<evidence type="ECO:0000313" key="10">
    <source>
        <dbReference type="Proteomes" id="UP000317365"/>
    </source>
</evidence>
<organism evidence="9 10">
    <name type="scientific">Rhodoferax aquaticus</name>
    <dbReference type="NCBI Taxonomy" id="2527691"/>
    <lineage>
        <taxon>Bacteria</taxon>
        <taxon>Pseudomonadati</taxon>
        <taxon>Pseudomonadota</taxon>
        <taxon>Betaproteobacteria</taxon>
        <taxon>Burkholderiales</taxon>
        <taxon>Comamonadaceae</taxon>
        <taxon>Rhodoferax</taxon>
    </lineage>
</organism>
<feature type="transmembrane region" description="Helical" evidence="7">
    <location>
        <begin position="93"/>
        <end position="119"/>
    </location>
</feature>
<dbReference type="GO" id="GO:0055085">
    <property type="term" value="P:transmembrane transport"/>
    <property type="evidence" value="ECO:0007669"/>
    <property type="project" value="InterPro"/>
</dbReference>
<dbReference type="SUPFAM" id="SSF161098">
    <property type="entry name" value="MetI-like"/>
    <property type="match status" value="1"/>
</dbReference>
<evidence type="ECO:0000256" key="7">
    <source>
        <dbReference type="RuleBase" id="RU363032"/>
    </source>
</evidence>
<sequence>MSARLHIPLRQRLLRNPRVVLGGLICAFLVLVSLLAPWIAPLDPQEQDLIASFEPPALMNTAQPAIEGEATHWLGTDNLGRDVLSRLVYGARIALWVALVSAVLSCAIGSTLGALAGYFGGKCDALISRMVDVWMSFPPVLLAVVLVSVIGTGLWSVIAAIVIVDWTRFCRVVRAETQAQKALDYVTSARMLGLSPWRIVWTEIRPNVVPLLITLFTLEMGVAIVVEAILSFVGLSLASGEATWGGMIGEGRLYVNQAPWLMVLPMLCMMLAVLGLNALGDGLRRELDPVVQR</sequence>
<name>A0A515EQ63_9BURK</name>
<reference evidence="10" key="2">
    <citation type="journal article" date="2020" name="Int. J. Syst. Evol. Microbiol.">
        <title>Genomic insights into a novel species Rhodoferax aquaticus sp. nov., isolated from freshwater.</title>
        <authorList>
            <person name="Li T."/>
            <person name="Zhuo Y."/>
            <person name="Jin C.Z."/>
            <person name="Wu X."/>
            <person name="Ko S.R."/>
            <person name="Jin F.J."/>
            <person name="Ahn C.Y."/>
            <person name="Oh H.M."/>
            <person name="Lee H.G."/>
            <person name="Jin L."/>
        </authorList>
    </citation>
    <scope>NUCLEOTIDE SEQUENCE [LARGE SCALE GENOMIC DNA]</scope>
    <source>
        <strain evidence="10">Gr-4</strain>
    </source>
</reference>
<feature type="transmembrane region" description="Helical" evidence="7">
    <location>
        <begin position="258"/>
        <end position="279"/>
    </location>
</feature>
<keyword evidence="3" id="KW-1003">Cell membrane</keyword>
<dbReference type="InterPro" id="IPR050366">
    <property type="entry name" value="BP-dependent_transpt_permease"/>
</dbReference>
<proteinExistence type="inferred from homology"/>
<evidence type="ECO:0000256" key="3">
    <source>
        <dbReference type="ARBA" id="ARBA00022475"/>
    </source>
</evidence>
<feature type="transmembrane region" description="Helical" evidence="7">
    <location>
        <begin position="140"/>
        <end position="164"/>
    </location>
</feature>
<dbReference type="CDD" id="cd06261">
    <property type="entry name" value="TM_PBP2"/>
    <property type="match status" value="1"/>
</dbReference>
<dbReference type="PANTHER" id="PTHR43386">
    <property type="entry name" value="OLIGOPEPTIDE TRANSPORT SYSTEM PERMEASE PROTEIN APPC"/>
    <property type="match status" value="1"/>
</dbReference>
<evidence type="ECO:0000256" key="5">
    <source>
        <dbReference type="ARBA" id="ARBA00022989"/>
    </source>
</evidence>
<evidence type="ECO:0000256" key="2">
    <source>
        <dbReference type="ARBA" id="ARBA00022448"/>
    </source>
</evidence>
<dbReference type="InterPro" id="IPR000515">
    <property type="entry name" value="MetI-like"/>
</dbReference>
<feature type="transmembrane region" description="Helical" evidence="7">
    <location>
        <begin position="20"/>
        <end position="40"/>
    </location>
</feature>
<dbReference type="RefSeq" id="WP_142811929.1">
    <property type="nucleotide sequence ID" value="NZ_CP036282.1"/>
</dbReference>
<evidence type="ECO:0000256" key="4">
    <source>
        <dbReference type="ARBA" id="ARBA00022692"/>
    </source>
</evidence>
<evidence type="ECO:0000259" key="8">
    <source>
        <dbReference type="PROSITE" id="PS50928"/>
    </source>
</evidence>
<dbReference type="AlphaFoldDB" id="A0A515EQ63"/>
<keyword evidence="2 7" id="KW-0813">Transport</keyword>
<comment type="subcellular location">
    <subcellularLocation>
        <location evidence="1 7">Cell membrane</location>
        <topology evidence="1 7">Multi-pass membrane protein</topology>
    </subcellularLocation>
</comment>
<dbReference type="Pfam" id="PF00528">
    <property type="entry name" value="BPD_transp_1"/>
    <property type="match status" value="1"/>
</dbReference>
<keyword evidence="5 7" id="KW-1133">Transmembrane helix</keyword>
<dbReference type="PROSITE" id="PS50928">
    <property type="entry name" value="ABC_TM1"/>
    <property type="match status" value="1"/>
</dbReference>
<dbReference type="Gene3D" id="1.10.3720.10">
    <property type="entry name" value="MetI-like"/>
    <property type="match status" value="1"/>
</dbReference>
<dbReference type="InterPro" id="IPR025966">
    <property type="entry name" value="OppC_N"/>
</dbReference>
<reference evidence="10" key="1">
    <citation type="submission" date="2019-02" db="EMBL/GenBank/DDBJ databases">
        <title>Complete genome sequence of Rhodoferax sp. Gr-4.</title>
        <authorList>
            <person name="Jin L."/>
        </authorList>
    </citation>
    <scope>NUCLEOTIDE SEQUENCE [LARGE SCALE GENOMIC DNA]</scope>
    <source>
        <strain evidence="10">Gr-4</strain>
    </source>
</reference>
<comment type="similarity">
    <text evidence="7">Belongs to the binding-protein-dependent transport system permease family.</text>
</comment>
<gene>
    <name evidence="9" type="ORF">EXZ61_11640</name>
</gene>